<dbReference type="AlphaFoldDB" id="A0AAW9NU98"/>
<keyword evidence="3" id="KW-1185">Reference proteome</keyword>
<dbReference type="Gene3D" id="3.90.1150.200">
    <property type="match status" value="1"/>
</dbReference>
<dbReference type="InterPro" id="IPR042216">
    <property type="entry name" value="MitoNEET_CISD"/>
</dbReference>
<feature type="domain" description="YdhG-like" evidence="1">
    <location>
        <begin position="16"/>
        <end position="113"/>
    </location>
</feature>
<dbReference type="SUPFAM" id="SSF159888">
    <property type="entry name" value="YdhG-like"/>
    <property type="match status" value="1"/>
</dbReference>
<evidence type="ECO:0000313" key="2">
    <source>
        <dbReference type="EMBL" id="MEC1177803.1"/>
    </source>
</evidence>
<dbReference type="InterPro" id="IPR014922">
    <property type="entry name" value="YdhG-like"/>
</dbReference>
<sequence length="212" mass="24459">MTNPKVDEFLNNATTWKLEFELLREIVLDSGLTEDFKWKHPCYTLQNKNIVLIHGFKEYCALLFHQGALLADSEGILVQQTEKVQAARQIRFKSLREIQKLEPTIKAYINEAIKVEEAGLKVEVKKETAVEMPEELQSKFAEDTAFQEAFEALTPGRRREYIYHFTQAKQSKTKTARIEKNMSRILAGKGLRDCVCGFSKRMPTCDGSHKYH</sequence>
<dbReference type="Pfam" id="PF08818">
    <property type="entry name" value="DUF1801"/>
    <property type="match status" value="1"/>
</dbReference>
<dbReference type="Proteomes" id="UP001344888">
    <property type="component" value="Unassembled WGS sequence"/>
</dbReference>
<protein>
    <submittedName>
        <fullName evidence="2">YdeI/OmpD-associated family protein</fullName>
    </submittedName>
</protein>
<dbReference type="InterPro" id="IPR016786">
    <property type="entry name" value="YdeI_bac"/>
</dbReference>
<dbReference type="Pfam" id="PF13376">
    <property type="entry name" value="OmdA"/>
    <property type="match status" value="1"/>
</dbReference>
<organism evidence="2 3">
    <name type="scientific">Metasolibacillus meyeri</name>
    <dbReference type="NCBI Taxonomy" id="1071052"/>
    <lineage>
        <taxon>Bacteria</taxon>
        <taxon>Bacillati</taxon>
        <taxon>Bacillota</taxon>
        <taxon>Bacilli</taxon>
        <taxon>Bacillales</taxon>
        <taxon>Caryophanaceae</taxon>
        <taxon>Metasolibacillus</taxon>
    </lineage>
</organism>
<evidence type="ECO:0000259" key="1">
    <source>
        <dbReference type="Pfam" id="PF08818"/>
    </source>
</evidence>
<comment type="caution">
    <text evidence="2">The sequence shown here is derived from an EMBL/GenBank/DDBJ whole genome shotgun (WGS) entry which is preliminary data.</text>
</comment>
<dbReference type="Gene3D" id="3.40.5.90">
    <property type="entry name" value="CDGSH iron-sulfur domain, mitoNEET-type"/>
    <property type="match status" value="1"/>
</dbReference>
<accession>A0AAW9NU98</accession>
<evidence type="ECO:0000313" key="3">
    <source>
        <dbReference type="Proteomes" id="UP001344888"/>
    </source>
</evidence>
<dbReference type="RefSeq" id="WP_326122272.1">
    <property type="nucleotide sequence ID" value="NZ_JARSFG010000007.1"/>
</dbReference>
<gene>
    <name evidence="2" type="ORF">P9B03_04840</name>
</gene>
<reference evidence="2 3" key="1">
    <citation type="submission" date="2023-03" db="EMBL/GenBank/DDBJ databases">
        <title>Bacillus Genome Sequencing.</title>
        <authorList>
            <person name="Dunlap C."/>
        </authorList>
    </citation>
    <scope>NUCLEOTIDE SEQUENCE [LARGE SCALE GENOMIC DNA]</scope>
    <source>
        <strain evidence="2 3">B-59205</strain>
    </source>
</reference>
<dbReference type="PIRSF" id="PIRSF021308">
    <property type="entry name" value="UCP021308"/>
    <property type="match status" value="1"/>
</dbReference>
<name>A0AAW9NU98_9BACL</name>
<dbReference type="EMBL" id="JARSFG010000007">
    <property type="protein sequence ID" value="MEC1177803.1"/>
    <property type="molecule type" value="Genomic_DNA"/>
</dbReference>
<proteinExistence type="predicted"/>